<protein>
    <submittedName>
        <fullName evidence="2">Uncharacterized protein</fullName>
    </submittedName>
</protein>
<sequence>MERLKALIGRKEDRVDFVSYLITILLTNKELYSDEVLFRDAVEEIYRTLRSEVVEGGRKDLIDAYETAVLLRAAVSGPLDSPDKLLLELKKNLARWG</sequence>
<dbReference type="EMBL" id="CP015105">
    <property type="protein sequence ID" value="ASJ13018.1"/>
    <property type="molecule type" value="Genomic_DNA"/>
</dbReference>
<evidence type="ECO:0000313" key="3">
    <source>
        <dbReference type="EMBL" id="SEV82246.1"/>
    </source>
</evidence>
<reference evidence="3 5" key="3">
    <citation type="submission" date="2016-10" db="EMBL/GenBank/DDBJ databases">
        <authorList>
            <person name="de Groot N.N."/>
        </authorList>
    </citation>
    <scope>NUCLEOTIDE SEQUENCE [LARGE SCALE GENOMIC DNA]</scope>
    <source>
        <strain evidence="3 5">OGL-20</strain>
    </source>
</reference>
<evidence type="ECO:0000313" key="1">
    <source>
        <dbReference type="EMBL" id="ASJ13018.1"/>
    </source>
</evidence>
<evidence type="ECO:0000313" key="4">
    <source>
        <dbReference type="Proteomes" id="UP000051862"/>
    </source>
</evidence>
<dbReference type="Proteomes" id="UP000051862">
    <property type="component" value="Unassembled WGS sequence"/>
</dbReference>
<reference evidence="1 6" key="2">
    <citation type="submission" date="2016-04" db="EMBL/GenBank/DDBJ databases">
        <title>Complete genome sequence of Thermococcus thioreducens type strain OGL-20P.</title>
        <authorList>
            <person name="Oger P.M."/>
        </authorList>
    </citation>
    <scope>NUCLEOTIDE SEQUENCE [LARGE SCALE GENOMIC DNA]</scope>
    <source>
        <strain evidence="1 6">OGL-20P</strain>
    </source>
</reference>
<dbReference type="OrthoDB" id="97223at2157"/>
<dbReference type="EMBL" id="LIXN01000004">
    <property type="protein sequence ID" value="KQH82934.1"/>
    <property type="molecule type" value="Genomic_DNA"/>
</dbReference>
<dbReference type="PATRIC" id="fig|277988.4.peg.699"/>
<reference evidence="2 4" key="1">
    <citation type="submission" date="2015-08" db="EMBL/GenBank/DDBJ databases">
        <title>Thermococcus thioreducens DSM 14981 genome sequencing.</title>
        <authorList>
            <person name="Hong S.-J."/>
            <person name="Kim M.-C."/>
            <person name="Shin J.-H."/>
        </authorList>
    </citation>
    <scope>NUCLEOTIDE SEQUENCE [LARGE SCALE GENOMIC DNA]</scope>
    <source>
        <strain evidence="2 4">DSM 14981</strain>
    </source>
</reference>
<dbReference type="EMBL" id="FOIW01000001">
    <property type="protein sequence ID" value="SEV82246.1"/>
    <property type="molecule type" value="Genomic_DNA"/>
</dbReference>
<evidence type="ECO:0000313" key="6">
    <source>
        <dbReference type="Proteomes" id="UP000250136"/>
    </source>
</evidence>
<name>A0A0Q2RFZ1_9EURY</name>
<dbReference type="RefSeq" id="WP_055428908.1">
    <property type="nucleotide sequence ID" value="NZ_CP015105.1"/>
</dbReference>
<dbReference type="Proteomes" id="UP000182125">
    <property type="component" value="Unassembled WGS sequence"/>
</dbReference>
<evidence type="ECO:0000313" key="2">
    <source>
        <dbReference type="EMBL" id="KQH82934.1"/>
    </source>
</evidence>
<dbReference type="Proteomes" id="UP000250136">
    <property type="component" value="Chromosome"/>
</dbReference>
<gene>
    <name evidence="1" type="ORF">A3L14_09025</name>
    <name evidence="2" type="ORF">AMR53_03280</name>
    <name evidence="3" type="ORF">SAMN05216170_0134</name>
</gene>
<organism evidence="2 4">
    <name type="scientific">Thermococcus thioreducens</name>
    <dbReference type="NCBI Taxonomy" id="277988"/>
    <lineage>
        <taxon>Archaea</taxon>
        <taxon>Methanobacteriati</taxon>
        <taxon>Methanobacteriota</taxon>
        <taxon>Thermococci</taxon>
        <taxon>Thermococcales</taxon>
        <taxon>Thermococcaceae</taxon>
        <taxon>Thermococcus</taxon>
    </lineage>
</organism>
<keyword evidence="6" id="KW-1185">Reference proteome</keyword>
<dbReference type="KEGG" id="ttd:A3L14_09025"/>
<dbReference type="STRING" id="277988.SAMN05216170_0134"/>
<dbReference type="AlphaFoldDB" id="A0A0Q2RFZ1"/>
<proteinExistence type="predicted"/>
<dbReference type="GeneID" id="33334565"/>
<evidence type="ECO:0000313" key="5">
    <source>
        <dbReference type="Proteomes" id="UP000182125"/>
    </source>
</evidence>
<accession>A0A0Q2RFZ1</accession>